<protein>
    <submittedName>
        <fullName evidence="3">Uncharacterized protein</fullName>
    </submittedName>
</protein>
<keyword evidence="1" id="KW-0472">Membrane</keyword>
<evidence type="ECO:0000313" key="3">
    <source>
        <dbReference type="EMBL" id="KAF5332662.1"/>
    </source>
</evidence>
<dbReference type="AlphaFoldDB" id="A0A8H5C2A1"/>
<name>A0A8H5C2A1_9AGAR</name>
<feature type="chain" id="PRO_5034089115" evidence="2">
    <location>
        <begin position="21"/>
        <end position="221"/>
    </location>
</feature>
<keyword evidence="4" id="KW-1185">Reference proteome</keyword>
<reference evidence="3 4" key="1">
    <citation type="journal article" date="2020" name="ISME J.">
        <title>Uncovering the hidden diversity of litter-decomposition mechanisms in mushroom-forming fungi.</title>
        <authorList>
            <person name="Floudas D."/>
            <person name="Bentzer J."/>
            <person name="Ahren D."/>
            <person name="Johansson T."/>
            <person name="Persson P."/>
            <person name="Tunlid A."/>
        </authorList>
    </citation>
    <scope>NUCLEOTIDE SEQUENCE [LARGE SCALE GENOMIC DNA]</scope>
    <source>
        <strain evidence="3 4">CBS 175.51</strain>
    </source>
</reference>
<proteinExistence type="predicted"/>
<sequence length="221" mass="22725">MSSARALVLLLAILITTVAASFTQTTCWASNCIQQNTKGTWCYIPAAGATRATTCTGPSADYAGVLEKHLEQGLSVAYYNGAGDSFVGGAGYSIPDTPGVIRLCMSGQSGDGNFQTTCVNVAADNTIPTTGGCTVIRAQRNVTDGCYDPNFTGLSTLTPTPSSTSPSNVTATKTTVSTTSVTVTTATITQAQNGALPFSQFPGLLVLGTTFLALLYGHLLL</sequence>
<evidence type="ECO:0000313" key="4">
    <source>
        <dbReference type="Proteomes" id="UP000541558"/>
    </source>
</evidence>
<keyword evidence="1" id="KW-0812">Transmembrane</keyword>
<evidence type="ECO:0000256" key="2">
    <source>
        <dbReference type="SAM" id="SignalP"/>
    </source>
</evidence>
<gene>
    <name evidence="3" type="ORF">D9611_005195</name>
</gene>
<feature type="transmembrane region" description="Helical" evidence="1">
    <location>
        <begin position="201"/>
        <end position="220"/>
    </location>
</feature>
<keyword evidence="2" id="KW-0732">Signal</keyword>
<dbReference type="EMBL" id="JAACJK010000110">
    <property type="protein sequence ID" value="KAF5332662.1"/>
    <property type="molecule type" value="Genomic_DNA"/>
</dbReference>
<comment type="caution">
    <text evidence="3">The sequence shown here is derived from an EMBL/GenBank/DDBJ whole genome shotgun (WGS) entry which is preliminary data.</text>
</comment>
<dbReference type="Proteomes" id="UP000541558">
    <property type="component" value="Unassembled WGS sequence"/>
</dbReference>
<evidence type="ECO:0000256" key="1">
    <source>
        <dbReference type="SAM" id="Phobius"/>
    </source>
</evidence>
<dbReference type="OrthoDB" id="2966769at2759"/>
<keyword evidence="1" id="KW-1133">Transmembrane helix</keyword>
<feature type="signal peptide" evidence="2">
    <location>
        <begin position="1"/>
        <end position="20"/>
    </location>
</feature>
<accession>A0A8H5C2A1</accession>
<organism evidence="3 4">
    <name type="scientific">Ephemerocybe angulata</name>
    <dbReference type="NCBI Taxonomy" id="980116"/>
    <lineage>
        <taxon>Eukaryota</taxon>
        <taxon>Fungi</taxon>
        <taxon>Dikarya</taxon>
        <taxon>Basidiomycota</taxon>
        <taxon>Agaricomycotina</taxon>
        <taxon>Agaricomycetes</taxon>
        <taxon>Agaricomycetidae</taxon>
        <taxon>Agaricales</taxon>
        <taxon>Agaricineae</taxon>
        <taxon>Psathyrellaceae</taxon>
        <taxon>Ephemerocybe</taxon>
    </lineage>
</organism>